<evidence type="ECO:0000259" key="1">
    <source>
        <dbReference type="Pfam" id="PF01872"/>
    </source>
</evidence>
<gene>
    <name evidence="2" type="ORF">ACFSJ0_52430</name>
</gene>
<protein>
    <submittedName>
        <fullName evidence="2">Dihydrofolate reductase family protein</fullName>
    </submittedName>
</protein>
<dbReference type="PANTHER" id="PTHR38011:SF12">
    <property type="entry name" value="BIFUNCTIONAL DEAMINASE-REDUCTASE DOMAIN PROTEIN"/>
    <property type="match status" value="1"/>
</dbReference>
<reference evidence="3" key="1">
    <citation type="journal article" date="2019" name="Int. J. Syst. Evol. Microbiol.">
        <title>The Global Catalogue of Microorganisms (GCM) 10K type strain sequencing project: providing services to taxonomists for standard genome sequencing and annotation.</title>
        <authorList>
            <consortium name="The Broad Institute Genomics Platform"/>
            <consortium name="The Broad Institute Genome Sequencing Center for Infectious Disease"/>
            <person name="Wu L."/>
            <person name="Ma J."/>
        </authorList>
    </citation>
    <scope>NUCLEOTIDE SEQUENCE [LARGE SCALE GENOMIC DNA]</scope>
    <source>
        <strain evidence="3">CGMCC 1.15399</strain>
    </source>
</reference>
<dbReference type="PANTHER" id="PTHR38011">
    <property type="entry name" value="DIHYDROFOLATE REDUCTASE FAMILY PROTEIN (AFU_ORTHOLOGUE AFUA_8G06820)"/>
    <property type="match status" value="1"/>
</dbReference>
<keyword evidence="3" id="KW-1185">Reference proteome</keyword>
<feature type="domain" description="Bacterial bifunctional deaminase-reductase C-terminal" evidence="1">
    <location>
        <begin position="3"/>
        <end position="182"/>
    </location>
</feature>
<dbReference type="Pfam" id="PF01872">
    <property type="entry name" value="RibD_C"/>
    <property type="match status" value="1"/>
</dbReference>
<name>A0ABW4GSK0_9ACTN</name>
<dbReference type="InterPro" id="IPR050765">
    <property type="entry name" value="Riboflavin_Biosynth_HTPR"/>
</dbReference>
<dbReference type="InterPro" id="IPR002734">
    <property type="entry name" value="RibDG_C"/>
</dbReference>
<proteinExistence type="predicted"/>
<evidence type="ECO:0000313" key="2">
    <source>
        <dbReference type="EMBL" id="MFD1545732.1"/>
    </source>
</evidence>
<evidence type="ECO:0000313" key="3">
    <source>
        <dbReference type="Proteomes" id="UP001597097"/>
    </source>
</evidence>
<accession>A0ABW4GSK0</accession>
<dbReference type="EMBL" id="JBHUCM010000049">
    <property type="protein sequence ID" value="MFD1545732.1"/>
    <property type="molecule type" value="Genomic_DNA"/>
</dbReference>
<dbReference type="RefSeq" id="WP_219529600.1">
    <property type="nucleotide sequence ID" value="NZ_JAHKRM010000007.1"/>
</dbReference>
<comment type="caution">
    <text evidence="2">The sequence shown here is derived from an EMBL/GenBank/DDBJ whole genome shotgun (WGS) entry which is preliminary data.</text>
</comment>
<organism evidence="2 3">
    <name type="scientific">Nonomuraea guangzhouensis</name>
    <dbReference type="NCBI Taxonomy" id="1291555"/>
    <lineage>
        <taxon>Bacteria</taxon>
        <taxon>Bacillati</taxon>
        <taxon>Actinomycetota</taxon>
        <taxon>Actinomycetes</taxon>
        <taxon>Streptosporangiales</taxon>
        <taxon>Streptosporangiaceae</taxon>
        <taxon>Nonomuraea</taxon>
    </lineage>
</organism>
<dbReference type="Proteomes" id="UP001597097">
    <property type="component" value="Unassembled WGS sequence"/>
</dbReference>
<sequence length="197" mass="20910">MGKVIFSISMSLDGFIAAPNDEPGRGLGEGGEVLHEWVHGGEWGSFAAKGIDAEVLGELVGEVGAIIVGRRMFDISGAWGGHSPGGLPCFVMTHRPPEEWVREGSPFTFVTDGVESALARARAVAGDRGVAIGGGADVGRQFLRAGLVDDLQIHLAPVLLGAGIRLFEIGSEQVRLRRTRVLESPFATHLRFEVAKD</sequence>